<evidence type="ECO:0000259" key="6">
    <source>
        <dbReference type="PROSITE" id="PS51918"/>
    </source>
</evidence>
<keyword evidence="8" id="KW-1185">Reference proteome</keyword>
<dbReference type="PANTHER" id="PTHR11228:SF7">
    <property type="entry name" value="PQQA PEPTIDE CYCLASE"/>
    <property type="match status" value="1"/>
</dbReference>
<dbReference type="GO" id="GO:0051536">
    <property type="term" value="F:iron-sulfur cluster binding"/>
    <property type="evidence" value="ECO:0007669"/>
    <property type="project" value="UniProtKB-KW"/>
</dbReference>
<dbReference type="Pfam" id="PF04055">
    <property type="entry name" value="Radical_SAM"/>
    <property type="match status" value="1"/>
</dbReference>
<keyword evidence="3" id="KW-0479">Metal-binding</keyword>
<reference evidence="7" key="1">
    <citation type="submission" date="2020-09" db="EMBL/GenBank/DDBJ databases">
        <authorList>
            <person name="Kim M.K."/>
        </authorList>
    </citation>
    <scope>NUCLEOTIDE SEQUENCE</scope>
    <source>
        <strain evidence="7">BT704</strain>
    </source>
</reference>
<comment type="caution">
    <text evidence="7">The sequence shown here is derived from an EMBL/GenBank/DDBJ whole genome shotgun (WGS) entry which is preliminary data.</text>
</comment>
<keyword evidence="5" id="KW-0411">Iron-sulfur</keyword>
<name>A0A927B5I9_9BACT</name>
<dbReference type="CDD" id="cd01335">
    <property type="entry name" value="Radical_SAM"/>
    <property type="match status" value="1"/>
</dbReference>
<dbReference type="EMBL" id="JACXAA010000009">
    <property type="protein sequence ID" value="MBD2755688.1"/>
    <property type="molecule type" value="Genomic_DNA"/>
</dbReference>
<dbReference type="Gene3D" id="3.20.20.70">
    <property type="entry name" value="Aldolase class I"/>
    <property type="match status" value="1"/>
</dbReference>
<dbReference type="RefSeq" id="WP_191041310.1">
    <property type="nucleotide sequence ID" value="NZ_JACXAA010000009.1"/>
</dbReference>
<dbReference type="InterPro" id="IPR013785">
    <property type="entry name" value="Aldolase_TIM"/>
</dbReference>
<protein>
    <submittedName>
        <fullName evidence="7">Radical SAM protein</fullName>
    </submittedName>
</protein>
<organism evidence="7 8">
    <name type="scientific">Spirosoma validum</name>
    <dbReference type="NCBI Taxonomy" id="2771355"/>
    <lineage>
        <taxon>Bacteria</taxon>
        <taxon>Pseudomonadati</taxon>
        <taxon>Bacteroidota</taxon>
        <taxon>Cytophagia</taxon>
        <taxon>Cytophagales</taxon>
        <taxon>Cytophagaceae</taxon>
        <taxon>Spirosoma</taxon>
    </lineage>
</organism>
<gene>
    <name evidence="7" type="ORF">IC230_22485</name>
</gene>
<dbReference type="InterPro" id="IPR058240">
    <property type="entry name" value="rSAM_sf"/>
</dbReference>
<dbReference type="SUPFAM" id="SSF102114">
    <property type="entry name" value="Radical SAM enzymes"/>
    <property type="match status" value="1"/>
</dbReference>
<dbReference type="SFLD" id="SFLDS00029">
    <property type="entry name" value="Radical_SAM"/>
    <property type="match status" value="1"/>
</dbReference>
<dbReference type="SFLD" id="SFLDG01067">
    <property type="entry name" value="SPASM/twitch_domain_containing"/>
    <property type="match status" value="1"/>
</dbReference>
<feature type="domain" description="Radical SAM core" evidence="6">
    <location>
        <begin position="15"/>
        <end position="229"/>
    </location>
</feature>
<evidence type="ECO:0000256" key="2">
    <source>
        <dbReference type="ARBA" id="ARBA00022691"/>
    </source>
</evidence>
<dbReference type="GO" id="GO:0046872">
    <property type="term" value="F:metal ion binding"/>
    <property type="evidence" value="ECO:0007669"/>
    <property type="project" value="UniProtKB-KW"/>
</dbReference>
<evidence type="ECO:0000256" key="1">
    <source>
        <dbReference type="ARBA" id="ARBA00001966"/>
    </source>
</evidence>
<evidence type="ECO:0000256" key="3">
    <source>
        <dbReference type="ARBA" id="ARBA00022723"/>
    </source>
</evidence>
<proteinExistence type="predicted"/>
<evidence type="ECO:0000256" key="5">
    <source>
        <dbReference type="ARBA" id="ARBA00023014"/>
    </source>
</evidence>
<sequence>METTERIRCSESAPNHPGRFRTIQIHPTRKCNLTCLHCYSSSSPHLKEMLDPAALSRFLVYARREGFNTISVSGGEPFMYAHLEEVLTLAQSEGFNTGIATNGMLLKTDRAHRILEHTDLVAVSIDGPPYLHDFIRGQPGAFDKMFEGVQVLKQHNKPFGFIHTVTPESWASLIWLADFAYEQGAQLLQLHPLEMAGRAGEQLQNHVIDDTLAHQIFILSHYIKSKYANRMLVQLDLLHREYIRTFPEVVNAFAAGPPENPRLSDILDTIVVDERGRIIPVAYGFNENLIIGNVHTFSDTVFADYLHRQMPVLQNVFNQTMQKIHTDVQSDIVNWNEILINESIQAA</sequence>
<dbReference type="GO" id="GO:0003824">
    <property type="term" value="F:catalytic activity"/>
    <property type="evidence" value="ECO:0007669"/>
    <property type="project" value="InterPro"/>
</dbReference>
<dbReference type="Proteomes" id="UP000653797">
    <property type="component" value="Unassembled WGS sequence"/>
</dbReference>
<dbReference type="InterPro" id="IPR050377">
    <property type="entry name" value="Radical_SAM_PqqE_MftC-like"/>
</dbReference>
<evidence type="ECO:0000256" key="4">
    <source>
        <dbReference type="ARBA" id="ARBA00023004"/>
    </source>
</evidence>
<keyword evidence="4" id="KW-0408">Iron</keyword>
<comment type="cofactor">
    <cofactor evidence="1">
        <name>[4Fe-4S] cluster</name>
        <dbReference type="ChEBI" id="CHEBI:49883"/>
    </cofactor>
</comment>
<keyword evidence="2" id="KW-0949">S-adenosyl-L-methionine</keyword>
<evidence type="ECO:0000313" key="8">
    <source>
        <dbReference type="Proteomes" id="UP000653797"/>
    </source>
</evidence>
<dbReference type="InterPro" id="IPR007197">
    <property type="entry name" value="rSAM"/>
</dbReference>
<dbReference type="PANTHER" id="PTHR11228">
    <property type="entry name" value="RADICAL SAM DOMAIN PROTEIN"/>
    <property type="match status" value="1"/>
</dbReference>
<dbReference type="PROSITE" id="PS51918">
    <property type="entry name" value="RADICAL_SAM"/>
    <property type="match status" value="1"/>
</dbReference>
<accession>A0A927B5I9</accession>
<evidence type="ECO:0000313" key="7">
    <source>
        <dbReference type="EMBL" id="MBD2755688.1"/>
    </source>
</evidence>
<dbReference type="AlphaFoldDB" id="A0A927B5I9"/>